<dbReference type="Pfam" id="PF02656">
    <property type="entry name" value="DUF202"/>
    <property type="match status" value="1"/>
</dbReference>
<name>A0AAU1M0V4_9ACTN</name>
<dbReference type="EMBL" id="CP108169">
    <property type="protein sequence ID" value="WTQ77229.1"/>
    <property type="molecule type" value="Genomic_DNA"/>
</dbReference>
<protein>
    <submittedName>
        <fullName evidence="8">DUF202 domain-containing protein</fullName>
    </submittedName>
</protein>
<reference evidence="8" key="1">
    <citation type="submission" date="2022-10" db="EMBL/GenBank/DDBJ databases">
        <title>The complete genomes of actinobacterial strains from the NBC collection.</title>
        <authorList>
            <person name="Joergensen T.S."/>
            <person name="Alvarez Arevalo M."/>
            <person name="Sterndorff E.B."/>
            <person name="Faurdal D."/>
            <person name="Vuksanovic O."/>
            <person name="Mourched A.-S."/>
            <person name="Charusanti P."/>
            <person name="Shaw S."/>
            <person name="Blin K."/>
            <person name="Weber T."/>
        </authorList>
    </citation>
    <scope>NUCLEOTIDE SEQUENCE</scope>
    <source>
        <strain evidence="8">NBC_00148</strain>
    </source>
</reference>
<feature type="region of interest" description="Disordered" evidence="5">
    <location>
        <begin position="1"/>
        <end position="32"/>
    </location>
</feature>
<dbReference type="AlphaFoldDB" id="A0AAU1M0V4"/>
<evidence type="ECO:0000256" key="1">
    <source>
        <dbReference type="ARBA" id="ARBA00004127"/>
    </source>
</evidence>
<evidence type="ECO:0000256" key="5">
    <source>
        <dbReference type="SAM" id="MobiDB-lite"/>
    </source>
</evidence>
<gene>
    <name evidence="8" type="ORF">OG222_30675</name>
</gene>
<feature type="transmembrane region" description="Helical" evidence="6">
    <location>
        <begin position="73"/>
        <end position="94"/>
    </location>
</feature>
<evidence type="ECO:0000256" key="6">
    <source>
        <dbReference type="SAM" id="Phobius"/>
    </source>
</evidence>
<dbReference type="GO" id="GO:0012505">
    <property type="term" value="C:endomembrane system"/>
    <property type="evidence" value="ECO:0007669"/>
    <property type="project" value="UniProtKB-SubCell"/>
</dbReference>
<accession>A0AAU1M0V4</accession>
<evidence type="ECO:0000313" key="8">
    <source>
        <dbReference type="EMBL" id="WTQ77229.1"/>
    </source>
</evidence>
<keyword evidence="2 6" id="KW-0812">Transmembrane</keyword>
<keyword evidence="3 6" id="KW-1133">Transmembrane helix</keyword>
<evidence type="ECO:0000256" key="4">
    <source>
        <dbReference type="ARBA" id="ARBA00023136"/>
    </source>
</evidence>
<dbReference type="InterPro" id="IPR003807">
    <property type="entry name" value="DUF202"/>
</dbReference>
<feature type="transmembrane region" description="Helical" evidence="6">
    <location>
        <begin position="114"/>
        <end position="134"/>
    </location>
</feature>
<evidence type="ECO:0000256" key="2">
    <source>
        <dbReference type="ARBA" id="ARBA00022692"/>
    </source>
</evidence>
<keyword evidence="4 6" id="KW-0472">Membrane</keyword>
<comment type="subcellular location">
    <subcellularLocation>
        <location evidence="1">Endomembrane system</location>
        <topology evidence="1">Multi-pass membrane protein</topology>
    </subcellularLocation>
</comment>
<evidence type="ECO:0000259" key="7">
    <source>
        <dbReference type="Pfam" id="PF02656"/>
    </source>
</evidence>
<evidence type="ECO:0000256" key="3">
    <source>
        <dbReference type="ARBA" id="ARBA00022989"/>
    </source>
</evidence>
<feature type="domain" description="DUF202" evidence="7">
    <location>
        <begin position="34"/>
        <end position="97"/>
    </location>
</feature>
<organism evidence="8">
    <name type="scientific">Streptomyces sp. NBC_00148</name>
    <dbReference type="NCBI Taxonomy" id="2903626"/>
    <lineage>
        <taxon>Bacteria</taxon>
        <taxon>Bacillati</taxon>
        <taxon>Actinomycetota</taxon>
        <taxon>Actinomycetes</taxon>
        <taxon>Kitasatosporales</taxon>
        <taxon>Streptomycetaceae</taxon>
        <taxon>Streptomyces</taxon>
    </lineage>
</organism>
<sequence>MPDKDAPGDRNAPADTGSSPVDAGRSEVEGPGLRNTLANERTLLAWFRTALALLAASFAVVKLTDSTPRELRLALGSYLVVLAIGVIVAGYAQWHGRHVRIRGSLPLDRGLSALGLTVALFLLAGFVVAVIILAP</sequence>
<feature type="transmembrane region" description="Helical" evidence="6">
    <location>
        <begin position="43"/>
        <end position="61"/>
    </location>
</feature>
<proteinExistence type="predicted"/>